<evidence type="ECO:0000256" key="1">
    <source>
        <dbReference type="RuleBase" id="RU363099"/>
    </source>
</evidence>
<dbReference type="Pfam" id="PF13966">
    <property type="entry name" value="zf-RVT"/>
    <property type="match status" value="1"/>
</dbReference>
<sequence length="327" mass="38357">MAYRDQNYLSKPVARVQGFFFYHGKAKYDAWIAWIVVFNSTQHKGSFTIMGENPFIEPTRDLPIVGGIGDFLMTRGYATLTTDHFDGRVRGVIDLGINRKMSVAEAWRTRRRRRHRTDSFNSIEEMLHSKWQTRTEQRDRVLWRGKNDTFKSHFSTKDTWNHIRTTSNTVAWHKGVWFTHATPKYSFCVWLAAHDRLATGARMLKWNRGASGVCNLCNSCIETRDHLFFSCSFSSEIWDSLARGLLKQHYTTDWTQLLTLISDTHTDRVDSFLMRYIFQVTVYTIWRERNGRRHDEVTNPAAKHIQWIDKQVDSKTGELELSFHGSF</sequence>
<keyword evidence="4" id="KW-1185">Reference proteome</keyword>
<dbReference type="PANTHER" id="PTHR46442">
    <property type="entry name" value="DIRIGENT PROTEIN"/>
    <property type="match status" value="1"/>
</dbReference>
<dbReference type="Pfam" id="PF03018">
    <property type="entry name" value="Dirigent"/>
    <property type="match status" value="1"/>
</dbReference>
<protein>
    <recommendedName>
        <fullName evidence="1">Dirigent protein</fullName>
    </recommendedName>
</protein>
<organism evidence="3 4">
    <name type="scientific">Arabidopsis thaliana x Arabidopsis arenosa</name>
    <dbReference type="NCBI Taxonomy" id="1240361"/>
    <lineage>
        <taxon>Eukaryota</taxon>
        <taxon>Viridiplantae</taxon>
        <taxon>Streptophyta</taxon>
        <taxon>Embryophyta</taxon>
        <taxon>Tracheophyta</taxon>
        <taxon>Spermatophyta</taxon>
        <taxon>Magnoliopsida</taxon>
        <taxon>eudicotyledons</taxon>
        <taxon>Gunneridae</taxon>
        <taxon>Pentapetalae</taxon>
        <taxon>rosids</taxon>
        <taxon>malvids</taxon>
        <taxon>Brassicales</taxon>
        <taxon>Brassicaceae</taxon>
        <taxon>Camelineae</taxon>
        <taxon>Arabidopsis</taxon>
    </lineage>
</organism>
<evidence type="ECO:0000259" key="2">
    <source>
        <dbReference type="Pfam" id="PF13966"/>
    </source>
</evidence>
<dbReference type="EMBL" id="JAEFBK010000011">
    <property type="protein sequence ID" value="KAG7552734.1"/>
    <property type="molecule type" value="Genomic_DNA"/>
</dbReference>
<dbReference type="InterPro" id="IPR004265">
    <property type="entry name" value="Dirigent"/>
</dbReference>
<dbReference type="Proteomes" id="UP000694240">
    <property type="component" value="Chromosome 11"/>
</dbReference>
<dbReference type="InterPro" id="IPR026960">
    <property type="entry name" value="RVT-Znf"/>
</dbReference>
<dbReference type="PANTHER" id="PTHR46442:SF11">
    <property type="entry name" value="DIRIGENT PROTEIN 12-RELATED"/>
    <property type="match status" value="1"/>
</dbReference>
<gene>
    <name evidence="3" type="ORF">ISN45_Aa06g033210</name>
</gene>
<accession>A0A8T1Z235</accession>
<comment type="similarity">
    <text evidence="1">Belongs to the plant dirigent protein family.</text>
</comment>
<evidence type="ECO:0000313" key="3">
    <source>
        <dbReference type="EMBL" id="KAG7552734.1"/>
    </source>
</evidence>
<feature type="domain" description="Reverse transcriptase zinc-binding" evidence="2">
    <location>
        <begin position="154"/>
        <end position="238"/>
    </location>
</feature>
<reference evidence="3 4" key="1">
    <citation type="submission" date="2020-12" db="EMBL/GenBank/DDBJ databases">
        <title>Concerted genomic and epigenomic changes stabilize Arabidopsis allopolyploids.</title>
        <authorList>
            <person name="Chen Z."/>
        </authorList>
    </citation>
    <scope>NUCLEOTIDE SEQUENCE [LARGE SCALE GENOMIC DNA]</scope>
    <source>
        <strain evidence="3">Allo738</strain>
        <tissue evidence="3">Leaf</tissue>
    </source>
</reference>
<name>A0A8T1Z235_9BRAS</name>
<comment type="subunit">
    <text evidence="1">Homodimer.</text>
</comment>
<proteinExistence type="inferred from homology"/>
<keyword evidence="1" id="KW-0052">Apoplast</keyword>
<comment type="subcellular location">
    <subcellularLocation>
        <location evidence="1">Secreted</location>
        <location evidence="1">Extracellular space</location>
        <location evidence="1">Apoplast</location>
    </subcellularLocation>
</comment>
<evidence type="ECO:0000313" key="4">
    <source>
        <dbReference type="Proteomes" id="UP000694240"/>
    </source>
</evidence>
<comment type="function">
    <text evidence="1">Dirigent proteins impart stereoselectivity on the phenoxy radical-coupling reaction, yielding optically active lignans from two molecules of coniferyl alcohol in the biosynthesis of lignans, flavonolignans, and alkaloids and thus plays a central role in plant secondary metabolism.</text>
</comment>
<dbReference type="AlphaFoldDB" id="A0A8T1Z235"/>
<dbReference type="GO" id="GO:0048046">
    <property type="term" value="C:apoplast"/>
    <property type="evidence" value="ECO:0007669"/>
    <property type="project" value="UniProtKB-SubCell"/>
</dbReference>
<comment type="caution">
    <text evidence="3">The sequence shown here is derived from an EMBL/GenBank/DDBJ whole genome shotgun (WGS) entry which is preliminary data.</text>
</comment>
<keyword evidence="1" id="KW-0964">Secreted</keyword>